<dbReference type="InterPro" id="IPR019734">
    <property type="entry name" value="TPR_rpt"/>
</dbReference>
<dbReference type="InterPro" id="IPR036388">
    <property type="entry name" value="WH-like_DNA-bd_sf"/>
</dbReference>
<dbReference type="InterPro" id="IPR000792">
    <property type="entry name" value="Tscrpt_reg_LuxR_C"/>
</dbReference>
<feature type="domain" description="HTH luxR-type" evidence="5">
    <location>
        <begin position="911"/>
        <end position="976"/>
    </location>
</feature>
<dbReference type="InterPro" id="IPR016032">
    <property type="entry name" value="Sig_transdc_resp-reg_C-effctor"/>
</dbReference>
<reference evidence="7" key="1">
    <citation type="journal article" date="2019" name="Int. J. Syst. Evol. Microbiol.">
        <title>The Global Catalogue of Microorganisms (GCM) 10K type strain sequencing project: providing services to taxonomists for standard genome sequencing and annotation.</title>
        <authorList>
            <consortium name="The Broad Institute Genomics Platform"/>
            <consortium name="The Broad Institute Genome Sequencing Center for Infectious Disease"/>
            <person name="Wu L."/>
            <person name="Ma J."/>
        </authorList>
    </citation>
    <scope>NUCLEOTIDE SEQUENCE [LARGE SCALE GENOMIC DNA]</scope>
    <source>
        <strain evidence="7">JCM 11483</strain>
    </source>
</reference>
<organism evidence="6 7">
    <name type="scientific">Nesterenkonia halobia</name>
    <dbReference type="NCBI Taxonomy" id="37922"/>
    <lineage>
        <taxon>Bacteria</taxon>
        <taxon>Bacillati</taxon>
        <taxon>Actinomycetota</taxon>
        <taxon>Actinomycetes</taxon>
        <taxon>Micrococcales</taxon>
        <taxon>Micrococcaceae</taxon>
        <taxon>Nesterenkonia</taxon>
    </lineage>
</organism>
<dbReference type="InterPro" id="IPR027417">
    <property type="entry name" value="P-loop_NTPase"/>
</dbReference>
<protein>
    <recommendedName>
        <fullName evidence="5">HTH luxR-type domain-containing protein</fullName>
    </recommendedName>
</protein>
<feature type="region of interest" description="Disordered" evidence="4">
    <location>
        <begin position="881"/>
        <end position="906"/>
    </location>
</feature>
<evidence type="ECO:0000256" key="3">
    <source>
        <dbReference type="PROSITE-ProRule" id="PRU00339"/>
    </source>
</evidence>
<keyword evidence="2" id="KW-0067">ATP-binding</keyword>
<sequence>MSTAAAAGPLLVGRSAALAGARELASRVLGYRAQALTVDGPPGIGKSTLASHIAAELRARGGWRVLVVSCLPGDAEHPGVVAERIVTTIDAPVTSSDPLPRLVEAFNSESIATCLVIEDVQWIDDATADAMLQIAEIYQAARAFFIVTARTGCSSFFERVKNISTTGMHGAHLTLPPLDPQDIGRLATTRLGVPVPREFARRVHRATGGSPLHVAIVLDQLDTAAPGERDLDQAISGLGCVASQRAGRFDRAVAQIVEASDPSARAALELLSFAERPLSLAFVDGRLAAEGLAPFSQSALLRTGLVRMVDETRVTSVHAMVSRSVRATASWRRSSAWHAALAEQGTRQERLRHRLAVLEAFPEAEDAEGLVDEFAAEGAAALDRGAFPEAFELFAAALSLAPRHDLVPLAVRAAVHAQRPELLHRIPEDVLAAADPQVRAAVHALLAAESHTVEQSLGHLDAGIRRRPTPGSGESAESSEGTVLLAHAASRTGRLAAALGRFGHGQHIFDTLVDRLAELVDALPAETADPRVVGARTEMVSLRGMLRCWAMFASGDWPGMPAIAADVRAVADELAGVPGADVAELGIRTIVGSLLHHQGRPREAHQQLQASISAASHPQFTTHSRMYLALLHFEAGLLDEAHDQMMHAFGGTLLTSEDAGTLYACAVAALTTGMRDDGDRAARFLRRVEEAPADLSGGPGVDSTARLVRAWLAVRAGDDAAAAHHLMEIDENAVGWRIVGPPPAMLLARALAATGRTGDLPALIERLEDPTLHCADVVRSALTSYVRGLLAVSRDDSEDAVRRLLDAVDHFDAVPALRPSLAGMPGGGLRLYRSVAALDAAAQILADPGASPAAAGRGRLLASQAAHVLAQSGLARLAEQARGLGAAESSPRDRPARTGAEENGRTAQAGVVPALECLTRREEQIAHLVSDGLSNREIAEALVVSVRTVEYHVRNALRKLQLPSRIELRRLIRTAAAESGGPGRC</sequence>
<feature type="compositionally biased region" description="Basic and acidic residues" evidence="4">
    <location>
        <begin position="890"/>
        <end position="904"/>
    </location>
</feature>
<dbReference type="PRINTS" id="PR00038">
    <property type="entry name" value="HTHLUXR"/>
</dbReference>
<feature type="repeat" description="TPR" evidence="3">
    <location>
        <begin position="371"/>
        <end position="404"/>
    </location>
</feature>
<comment type="caution">
    <text evidence="6">The sequence shown here is derived from an EMBL/GenBank/DDBJ whole genome shotgun (WGS) entry which is preliminary data.</text>
</comment>
<dbReference type="PRINTS" id="PR00830">
    <property type="entry name" value="ENDOLAPTASE"/>
</dbReference>
<dbReference type="CDD" id="cd06170">
    <property type="entry name" value="LuxR_C_like"/>
    <property type="match status" value="1"/>
</dbReference>
<dbReference type="Gene3D" id="1.10.10.10">
    <property type="entry name" value="Winged helix-like DNA-binding domain superfamily/Winged helix DNA-binding domain"/>
    <property type="match status" value="1"/>
</dbReference>
<dbReference type="SUPFAM" id="SSF46894">
    <property type="entry name" value="C-terminal effector domain of the bipartite response regulators"/>
    <property type="match status" value="1"/>
</dbReference>
<dbReference type="PANTHER" id="PTHR16305">
    <property type="entry name" value="TESTICULAR SOLUBLE ADENYLYL CYCLASE"/>
    <property type="match status" value="1"/>
</dbReference>
<evidence type="ECO:0000256" key="4">
    <source>
        <dbReference type="SAM" id="MobiDB-lite"/>
    </source>
</evidence>
<evidence type="ECO:0000259" key="5">
    <source>
        <dbReference type="PROSITE" id="PS50043"/>
    </source>
</evidence>
<dbReference type="SUPFAM" id="SSF52540">
    <property type="entry name" value="P-loop containing nucleoside triphosphate hydrolases"/>
    <property type="match status" value="1"/>
</dbReference>
<dbReference type="InterPro" id="IPR041664">
    <property type="entry name" value="AAA_16"/>
</dbReference>
<keyword evidence="3" id="KW-0802">TPR repeat</keyword>
<dbReference type="InterPro" id="IPR011990">
    <property type="entry name" value="TPR-like_helical_dom_sf"/>
</dbReference>
<dbReference type="Pfam" id="PF00196">
    <property type="entry name" value="GerE"/>
    <property type="match status" value="1"/>
</dbReference>
<dbReference type="Pfam" id="PF13191">
    <property type="entry name" value="AAA_16"/>
    <property type="match status" value="1"/>
</dbReference>
<accession>A0ABP6RHA0</accession>
<evidence type="ECO:0000256" key="1">
    <source>
        <dbReference type="ARBA" id="ARBA00022741"/>
    </source>
</evidence>
<dbReference type="PROSITE" id="PS00622">
    <property type="entry name" value="HTH_LUXR_1"/>
    <property type="match status" value="1"/>
</dbReference>
<evidence type="ECO:0000313" key="7">
    <source>
        <dbReference type="Proteomes" id="UP001501736"/>
    </source>
</evidence>
<evidence type="ECO:0000256" key="2">
    <source>
        <dbReference type="ARBA" id="ARBA00022840"/>
    </source>
</evidence>
<proteinExistence type="predicted"/>
<dbReference type="PANTHER" id="PTHR16305:SF28">
    <property type="entry name" value="GUANYLATE CYCLASE DOMAIN-CONTAINING PROTEIN"/>
    <property type="match status" value="1"/>
</dbReference>
<dbReference type="RefSeq" id="WP_344721931.1">
    <property type="nucleotide sequence ID" value="NZ_BAAAYG010000014.1"/>
</dbReference>
<dbReference type="Gene3D" id="3.40.50.300">
    <property type="entry name" value="P-loop containing nucleotide triphosphate hydrolases"/>
    <property type="match status" value="1"/>
</dbReference>
<dbReference type="PROSITE" id="PS50005">
    <property type="entry name" value="TPR"/>
    <property type="match status" value="1"/>
</dbReference>
<gene>
    <name evidence="6" type="ORF">GCM10020260_25120</name>
</gene>
<keyword evidence="7" id="KW-1185">Reference proteome</keyword>
<dbReference type="Proteomes" id="UP001501736">
    <property type="component" value="Unassembled WGS sequence"/>
</dbReference>
<dbReference type="Gene3D" id="1.25.40.10">
    <property type="entry name" value="Tetratricopeptide repeat domain"/>
    <property type="match status" value="1"/>
</dbReference>
<name>A0ABP6RHA0_9MICC</name>
<dbReference type="EMBL" id="BAAAYG010000014">
    <property type="protein sequence ID" value="GAA3287835.1"/>
    <property type="molecule type" value="Genomic_DNA"/>
</dbReference>
<evidence type="ECO:0000313" key="6">
    <source>
        <dbReference type="EMBL" id="GAA3287835.1"/>
    </source>
</evidence>
<keyword evidence="1" id="KW-0547">Nucleotide-binding</keyword>
<dbReference type="PROSITE" id="PS50043">
    <property type="entry name" value="HTH_LUXR_2"/>
    <property type="match status" value="1"/>
</dbReference>
<dbReference type="SMART" id="SM00421">
    <property type="entry name" value="HTH_LUXR"/>
    <property type="match status" value="1"/>
</dbReference>